<dbReference type="InterPro" id="IPR003812">
    <property type="entry name" value="Fido"/>
</dbReference>
<comment type="caution">
    <text evidence="3">The sequence shown here is derived from an EMBL/GenBank/DDBJ whole genome shotgun (WGS) entry which is preliminary data.</text>
</comment>
<organism evidence="3 4">
    <name type="scientific">Alkalimonas collagenimarina</name>
    <dbReference type="NCBI Taxonomy" id="400390"/>
    <lineage>
        <taxon>Bacteria</taxon>
        <taxon>Pseudomonadati</taxon>
        <taxon>Pseudomonadota</taxon>
        <taxon>Gammaproteobacteria</taxon>
        <taxon>Alkalimonas</taxon>
    </lineage>
</organism>
<feature type="domain" description="Fido" evidence="2">
    <location>
        <begin position="125"/>
        <end position="275"/>
    </location>
</feature>
<dbReference type="Proteomes" id="UP001231616">
    <property type="component" value="Unassembled WGS sequence"/>
</dbReference>
<dbReference type="EC" id="2.7.7.108" evidence="1"/>
<dbReference type="Pfam" id="PF13784">
    <property type="entry name" value="Fic_N"/>
    <property type="match status" value="1"/>
</dbReference>
<comment type="subunit">
    <text evidence="1">Homodimer.</text>
</comment>
<name>A0ABT9H124_9GAMM</name>
<protein>
    <recommendedName>
        <fullName evidence="1">Protein adenylyltransferase</fullName>
        <ecNumber evidence="1">2.7.7.108</ecNumber>
    </recommendedName>
    <alternativeName>
        <fullName evidence="1">AMPylator</fullName>
    </alternativeName>
</protein>
<keyword evidence="1" id="KW-0548">Nucleotidyltransferase</keyword>
<dbReference type="PROSITE" id="PS51459">
    <property type="entry name" value="FIDO"/>
    <property type="match status" value="1"/>
</dbReference>
<comment type="catalytic activity">
    <reaction evidence="1">
        <text>L-threonyl-[protein] + ATP = 3-O-(5'-adenylyl)-L-threonyl-[protein] + diphosphate</text>
        <dbReference type="Rhea" id="RHEA:54292"/>
        <dbReference type="Rhea" id="RHEA-COMP:11060"/>
        <dbReference type="Rhea" id="RHEA-COMP:13847"/>
        <dbReference type="ChEBI" id="CHEBI:30013"/>
        <dbReference type="ChEBI" id="CHEBI:30616"/>
        <dbReference type="ChEBI" id="CHEBI:33019"/>
        <dbReference type="ChEBI" id="CHEBI:138113"/>
        <dbReference type="EC" id="2.7.7.108"/>
    </reaction>
</comment>
<keyword evidence="1" id="KW-0808">Transferase</keyword>
<dbReference type="InterPro" id="IPR025758">
    <property type="entry name" value="Fic/DOC_N"/>
</dbReference>
<dbReference type="Gene3D" id="1.10.3290.10">
    <property type="entry name" value="Fido-like domain"/>
    <property type="match status" value="1"/>
</dbReference>
<keyword evidence="4" id="KW-1185">Reference proteome</keyword>
<evidence type="ECO:0000313" key="3">
    <source>
        <dbReference type="EMBL" id="MDP4537022.1"/>
    </source>
</evidence>
<sequence>MKFETFTAGQWLQQYQYKSFSPVPVNREWSWEDPKINTLLERASRALAELDAFTLIVPDVDMFIQMHITKEANNSSRIEGTQTHIDEAVLDSSQLAPEKRDDWQEVQNYIQAINEAVDELQRLPLSNRLLKHTHAVLMQGVRGEHKTPGEFRTSQNWIGGSGLADAVFIPPHQEEVTALMGDLELFWHNENINVPDLIRIAISHYQFETIHPFLDGNGRIGRLMIALYLVGKGLLRKPSLYLSDFFERNRASYYDALMRVRMSDDMTHWVKFFLSAVIETAGKGKQTFESILELRRDMDQLAFSYGKRAENVQLLLRHLYRRPAITAIQASGLLEVSHQTASALLNKMTHDGMLQEITGYQRNRVFVFTRYLSLFGA</sequence>
<dbReference type="Pfam" id="PF02661">
    <property type="entry name" value="Fic"/>
    <property type="match status" value="1"/>
</dbReference>
<dbReference type="InterPro" id="IPR036597">
    <property type="entry name" value="Fido-like_dom_sf"/>
</dbReference>
<dbReference type="EMBL" id="JAUZVZ010000018">
    <property type="protein sequence ID" value="MDP4537022.1"/>
    <property type="molecule type" value="Genomic_DNA"/>
</dbReference>
<evidence type="ECO:0000259" key="2">
    <source>
        <dbReference type="PROSITE" id="PS51459"/>
    </source>
</evidence>
<comment type="catalytic activity">
    <reaction evidence="1">
        <text>L-tyrosyl-[protein] + ATP = O-(5'-adenylyl)-L-tyrosyl-[protein] + diphosphate</text>
        <dbReference type="Rhea" id="RHEA:54288"/>
        <dbReference type="Rhea" id="RHEA-COMP:10136"/>
        <dbReference type="Rhea" id="RHEA-COMP:13846"/>
        <dbReference type="ChEBI" id="CHEBI:30616"/>
        <dbReference type="ChEBI" id="CHEBI:33019"/>
        <dbReference type="ChEBI" id="CHEBI:46858"/>
        <dbReference type="ChEBI" id="CHEBI:83624"/>
        <dbReference type="EC" id="2.7.7.108"/>
    </reaction>
</comment>
<keyword evidence="1" id="KW-0547">Nucleotide-binding</keyword>
<reference evidence="3 4" key="1">
    <citation type="submission" date="2023-08" db="EMBL/GenBank/DDBJ databases">
        <authorList>
            <person name="Joshi A."/>
            <person name="Thite S."/>
        </authorList>
    </citation>
    <scope>NUCLEOTIDE SEQUENCE [LARGE SCALE GENOMIC DNA]</scope>
    <source>
        <strain evidence="3 4">AC40</strain>
    </source>
</reference>
<dbReference type="InterPro" id="IPR026287">
    <property type="entry name" value="SoFic-like"/>
</dbReference>
<dbReference type="PANTHER" id="PTHR13504">
    <property type="entry name" value="FIDO DOMAIN-CONTAINING PROTEIN DDB_G0283145"/>
    <property type="match status" value="1"/>
</dbReference>
<dbReference type="InterPro" id="IPR040198">
    <property type="entry name" value="Fido_containing"/>
</dbReference>
<evidence type="ECO:0000313" key="4">
    <source>
        <dbReference type="Proteomes" id="UP001231616"/>
    </source>
</evidence>
<proteinExistence type="predicted"/>
<dbReference type="PIRSF" id="PIRSF038925">
    <property type="entry name" value="AMP-prot_trans"/>
    <property type="match status" value="1"/>
</dbReference>
<dbReference type="RefSeq" id="WP_305894285.1">
    <property type="nucleotide sequence ID" value="NZ_JAUZVZ010000018.1"/>
</dbReference>
<gene>
    <name evidence="3" type="ORF">Q3O60_12540</name>
</gene>
<dbReference type="SUPFAM" id="SSF140931">
    <property type="entry name" value="Fic-like"/>
    <property type="match status" value="1"/>
</dbReference>
<evidence type="ECO:0000256" key="1">
    <source>
        <dbReference type="PIRNR" id="PIRNR038925"/>
    </source>
</evidence>
<accession>A0ABT9H124</accession>
<dbReference type="PANTHER" id="PTHR13504:SF38">
    <property type="entry name" value="FIDO DOMAIN-CONTAINING PROTEIN"/>
    <property type="match status" value="1"/>
</dbReference>
<comment type="function">
    <text evidence="1">Adenylyltransferase that mediates the addition of adenosine 5'-monophosphate (AMP) to specific residues of target proteins.</text>
</comment>
<keyword evidence="1" id="KW-0067">ATP-binding</keyword>